<evidence type="ECO:0000313" key="3">
    <source>
        <dbReference type="EMBL" id="TPQ16910.1"/>
    </source>
</evidence>
<organism evidence="3 4">
    <name type="scientific">Streptomyces sporangiiformans</name>
    <dbReference type="NCBI Taxonomy" id="2315329"/>
    <lineage>
        <taxon>Bacteria</taxon>
        <taxon>Bacillati</taxon>
        <taxon>Actinomycetota</taxon>
        <taxon>Actinomycetes</taxon>
        <taxon>Kitasatosporales</taxon>
        <taxon>Streptomycetaceae</taxon>
        <taxon>Streptomyces</taxon>
    </lineage>
</organism>
<sequence length="346" mass="37231">MRIGMTLDYSGDFIESVRAVRDFETAGVEIAFVAEAYSFDAVSRLGYLAARTERLEIASGILPVFTRTPSLLAMTAAGLDDLSGGRFTLGLGASGPQVIEGFHGVPYDAPLSRTREVVEICRQVWRGEPVVHPGPKYPLPLPAERGTGLGKPLKLVNKPVRSRIPITLAAIGPKNVELTAELAEGWLPVFFHPGKAAEVWGAALTAGLARRDAALGTLDITVTAPLAVGDDVEHLLDRARPQLALYIGGMGARNKNFYARLAGRYGYEREAARIQDLYLSGKKQEAEAAVPEGLLRAISLVGTKEQIAGQLDAFAAAGVTTLCVKPLADTHRERLHAVERLRDMLD</sequence>
<protein>
    <submittedName>
        <fullName evidence="3">LLM class F420-dependent oxidoreductase</fullName>
    </submittedName>
</protein>
<accession>A0A505D2U8</accession>
<dbReference type="EMBL" id="VCHX02000318">
    <property type="protein sequence ID" value="TPQ16910.1"/>
    <property type="molecule type" value="Genomic_DNA"/>
</dbReference>
<name>A0A505D2U8_9ACTN</name>
<dbReference type="OrthoDB" id="5241778at2"/>
<evidence type="ECO:0000259" key="2">
    <source>
        <dbReference type="Pfam" id="PF00296"/>
    </source>
</evidence>
<dbReference type="RefSeq" id="WP_119105340.1">
    <property type="nucleotide sequence ID" value="NZ_QXMJ01000318.1"/>
</dbReference>
<dbReference type="PANTHER" id="PTHR43244:SF1">
    <property type="entry name" value="5,10-METHYLENETETRAHYDROMETHANOPTERIN REDUCTASE"/>
    <property type="match status" value="1"/>
</dbReference>
<evidence type="ECO:0000313" key="4">
    <source>
        <dbReference type="Proteomes" id="UP000317378"/>
    </source>
</evidence>
<dbReference type="NCBIfam" id="TIGR03559">
    <property type="entry name" value="F420_Rv3520c"/>
    <property type="match status" value="1"/>
</dbReference>
<dbReference type="AlphaFoldDB" id="A0A505D2U8"/>
<dbReference type="Gene3D" id="3.20.20.30">
    <property type="entry name" value="Luciferase-like domain"/>
    <property type="match status" value="1"/>
</dbReference>
<keyword evidence="1" id="KW-0560">Oxidoreductase</keyword>
<dbReference type="GO" id="GO:0016705">
    <property type="term" value="F:oxidoreductase activity, acting on paired donors, with incorporation or reduction of molecular oxygen"/>
    <property type="evidence" value="ECO:0007669"/>
    <property type="project" value="InterPro"/>
</dbReference>
<dbReference type="InterPro" id="IPR019951">
    <property type="entry name" value="F420_OxRdatse_Rv3520c_pred"/>
</dbReference>
<feature type="domain" description="Luciferase-like" evidence="2">
    <location>
        <begin position="4"/>
        <end position="320"/>
    </location>
</feature>
<dbReference type="InterPro" id="IPR050564">
    <property type="entry name" value="F420-G6PD/mer"/>
</dbReference>
<gene>
    <name evidence="3" type="ORF">FGD71_039250</name>
</gene>
<dbReference type="CDD" id="cd01097">
    <property type="entry name" value="Tetrahydromethanopterin_reductase"/>
    <property type="match status" value="1"/>
</dbReference>
<dbReference type="InterPro" id="IPR011251">
    <property type="entry name" value="Luciferase-like_dom"/>
</dbReference>
<reference evidence="3 4" key="1">
    <citation type="submission" date="2019-06" db="EMBL/GenBank/DDBJ databases">
        <title>Streptomyces sporangiiformans sp. nov., a novel actinomycete isolated from soil in Mount Song.</title>
        <authorList>
            <person name="Han L."/>
        </authorList>
    </citation>
    <scope>NUCLEOTIDE SEQUENCE [LARGE SCALE GENOMIC DNA]</scope>
    <source>
        <strain evidence="3 4">NEAU-SSA 1</strain>
    </source>
</reference>
<evidence type="ECO:0000256" key="1">
    <source>
        <dbReference type="ARBA" id="ARBA00023002"/>
    </source>
</evidence>
<comment type="caution">
    <text evidence="3">The sequence shown here is derived from an EMBL/GenBank/DDBJ whole genome shotgun (WGS) entry which is preliminary data.</text>
</comment>
<dbReference type="SUPFAM" id="SSF51679">
    <property type="entry name" value="Bacterial luciferase-like"/>
    <property type="match status" value="1"/>
</dbReference>
<dbReference type="Proteomes" id="UP000317378">
    <property type="component" value="Unassembled WGS sequence"/>
</dbReference>
<keyword evidence="4" id="KW-1185">Reference proteome</keyword>
<dbReference type="InterPro" id="IPR036661">
    <property type="entry name" value="Luciferase-like_sf"/>
</dbReference>
<dbReference type="PANTHER" id="PTHR43244">
    <property type="match status" value="1"/>
</dbReference>
<proteinExistence type="predicted"/>
<dbReference type="Pfam" id="PF00296">
    <property type="entry name" value="Bac_luciferase"/>
    <property type="match status" value="1"/>
</dbReference>